<dbReference type="OrthoDB" id="544229at2759"/>
<feature type="compositionally biased region" description="Basic and acidic residues" evidence="1">
    <location>
        <begin position="554"/>
        <end position="568"/>
    </location>
</feature>
<feature type="domain" description="CBM20" evidence="2">
    <location>
        <begin position="92"/>
        <end position="211"/>
    </location>
</feature>
<dbReference type="SMART" id="SM01065">
    <property type="entry name" value="CBM_2"/>
    <property type="match status" value="1"/>
</dbReference>
<dbReference type="AlphaFoldDB" id="A0A2V0NUG8"/>
<keyword evidence="4" id="KW-1185">Reference proteome</keyword>
<feature type="compositionally biased region" description="Pro residues" evidence="1">
    <location>
        <begin position="394"/>
        <end position="405"/>
    </location>
</feature>
<feature type="region of interest" description="Disordered" evidence="1">
    <location>
        <begin position="380"/>
        <end position="449"/>
    </location>
</feature>
<feature type="region of interest" description="Disordered" evidence="1">
    <location>
        <begin position="1"/>
        <end position="92"/>
    </location>
</feature>
<feature type="region of interest" description="Disordered" evidence="1">
    <location>
        <begin position="547"/>
        <end position="608"/>
    </location>
</feature>
<evidence type="ECO:0000256" key="1">
    <source>
        <dbReference type="SAM" id="MobiDB-lite"/>
    </source>
</evidence>
<dbReference type="EMBL" id="BDRX01000023">
    <property type="protein sequence ID" value="GBF91286.1"/>
    <property type="molecule type" value="Genomic_DNA"/>
</dbReference>
<sequence length="608" mass="59703">MAGTPPRGGPAAAQAAGTSRTARGPTYTPGAPAVARRAARAVAAPAARGAPSQVPRPQQPARRGARIVRRYREGDGEAPSTAAEAVRPAPEAQQDDLVPVEFILGHRCAFGERFAIVGDCEELGCWDVARARRLEWHASDAGDVWSAVLPLPPNRAIAFKPVVVSDADGSCVAWADDVTGGAGRNLTVTVSEGSEGAAGAHVELLPQTSGERRPYLTARLPPALAAEVVGAAALDAQLRSAAIETAARAGALARPEEFGGPLDLEVEARLDEAAAAMLSASDAADIEAERRARLEARRGGGGGGGGGGRGAAPAGPPRGGDPSVVSPPASAGALEPPPPSPAARAPIEAPPPAPHAEIVTARGEEPVVVDASDLAGAHSVLEVRRGTLEEAKLPPSPPEPAPEPAAGPAAAAVAAAAEPGAGAEEGAAAAAAVTPTPAPEAALAGAATGASERLAVAAEAGAAGAAAVEAGAAAGAEAYEATLRGAGADEAARAAAAYGRILGAADEAAAGGRPASARAAASDATAEGVRGVEEAVRGALQERERAAAAAAAEAEARHEEAAERRRAAAEPGAAAAGEAREGGEGGGEGLLGAAKRLFKKGTHKEGSP</sequence>
<dbReference type="SUPFAM" id="SSF49452">
    <property type="entry name" value="Starch-binding domain-like"/>
    <property type="match status" value="1"/>
</dbReference>
<name>A0A2V0NUG8_9CHLO</name>
<evidence type="ECO:0000313" key="4">
    <source>
        <dbReference type="Proteomes" id="UP000247498"/>
    </source>
</evidence>
<feature type="region of interest" description="Disordered" evidence="1">
    <location>
        <begin position="296"/>
        <end position="364"/>
    </location>
</feature>
<comment type="caution">
    <text evidence="3">The sequence shown here is derived from an EMBL/GenBank/DDBJ whole genome shotgun (WGS) entry which is preliminary data.</text>
</comment>
<dbReference type="PROSITE" id="PS51166">
    <property type="entry name" value="CBM20"/>
    <property type="match status" value="1"/>
</dbReference>
<evidence type="ECO:0000259" key="2">
    <source>
        <dbReference type="PROSITE" id="PS51166"/>
    </source>
</evidence>
<organism evidence="3 4">
    <name type="scientific">Raphidocelis subcapitata</name>
    <dbReference type="NCBI Taxonomy" id="307507"/>
    <lineage>
        <taxon>Eukaryota</taxon>
        <taxon>Viridiplantae</taxon>
        <taxon>Chlorophyta</taxon>
        <taxon>core chlorophytes</taxon>
        <taxon>Chlorophyceae</taxon>
        <taxon>CS clade</taxon>
        <taxon>Sphaeropleales</taxon>
        <taxon>Selenastraceae</taxon>
        <taxon>Raphidocelis</taxon>
    </lineage>
</organism>
<dbReference type="Pfam" id="PF00686">
    <property type="entry name" value="CBM_20"/>
    <property type="match status" value="1"/>
</dbReference>
<dbReference type="GO" id="GO:2001070">
    <property type="term" value="F:starch binding"/>
    <property type="evidence" value="ECO:0007669"/>
    <property type="project" value="InterPro"/>
</dbReference>
<evidence type="ECO:0000313" key="3">
    <source>
        <dbReference type="EMBL" id="GBF91286.1"/>
    </source>
</evidence>
<dbReference type="Proteomes" id="UP000247498">
    <property type="component" value="Unassembled WGS sequence"/>
</dbReference>
<feature type="compositionally biased region" description="Basic and acidic residues" evidence="1">
    <location>
        <begin position="381"/>
        <end position="392"/>
    </location>
</feature>
<dbReference type="InterPro" id="IPR013783">
    <property type="entry name" value="Ig-like_fold"/>
</dbReference>
<dbReference type="Gene3D" id="2.60.40.10">
    <property type="entry name" value="Immunoglobulins"/>
    <property type="match status" value="1"/>
</dbReference>
<protein>
    <recommendedName>
        <fullName evidence="2">CBM20 domain-containing protein</fullName>
    </recommendedName>
</protein>
<dbReference type="InParanoid" id="A0A2V0NUG8"/>
<dbReference type="InterPro" id="IPR002044">
    <property type="entry name" value="CBM20"/>
</dbReference>
<feature type="compositionally biased region" description="Low complexity" evidence="1">
    <location>
        <begin position="1"/>
        <end position="62"/>
    </location>
</feature>
<feature type="compositionally biased region" description="Gly residues" evidence="1">
    <location>
        <begin position="299"/>
        <end position="310"/>
    </location>
</feature>
<dbReference type="STRING" id="307507.A0A2V0NUG8"/>
<proteinExistence type="predicted"/>
<reference evidence="3 4" key="1">
    <citation type="journal article" date="2018" name="Sci. Rep.">
        <title>Raphidocelis subcapitata (=Pseudokirchneriella subcapitata) provides an insight into genome evolution and environmental adaptations in the Sphaeropleales.</title>
        <authorList>
            <person name="Suzuki S."/>
            <person name="Yamaguchi H."/>
            <person name="Nakajima N."/>
            <person name="Kawachi M."/>
        </authorList>
    </citation>
    <scope>NUCLEOTIDE SEQUENCE [LARGE SCALE GENOMIC DNA]</scope>
    <source>
        <strain evidence="3 4">NIES-35</strain>
    </source>
</reference>
<dbReference type="CDD" id="cd05467">
    <property type="entry name" value="CBM20"/>
    <property type="match status" value="1"/>
</dbReference>
<dbReference type="InterPro" id="IPR013784">
    <property type="entry name" value="Carb-bd-like_fold"/>
</dbReference>
<feature type="compositionally biased region" description="Low complexity" evidence="1">
    <location>
        <begin position="406"/>
        <end position="449"/>
    </location>
</feature>
<gene>
    <name evidence="3" type="ORF">Rsub_03606</name>
</gene>
<accession>A0A2V0NUG8</accession>